<dbReference type="InParanoid" id="A0A804PC50"/>
<feature type="compositionally biased region" description="Polar residues" evidence="1">
    <location>
        <begin position="1"/>
        <end position="11"/>
    </location>
</feature>
<feature type="compositionally biased region" description="Polar residues" evidence="1">
    <location>
        <begin position="31"/>
        <end position="41"/>
    </location>
</feature>
<feature type="region of interest" description="Disordered" evidence="1">
    <location>
        <begin position="1"/>
        <end position="210"/>
    </location>
</feature>
<name>A0A804PC50_MAIZE</name>
<reference evidence="2" key="3">
    <citation type="submission" date="2021-05" db="UniProtKB">
        <authorList>
            <consortium name="EnsemblPlants"/>
        </authorList>
    </citation>
    <scope>IDENTIFICATION</scope>
    <source>
        <strain evidence="2">cv. B73</strain>
    </source>
</reference>
<feature type="compositionally biased region" description="Basic and acidic residues" evidence="1">
    <location>
        <begin position="121"/>
        <end position="137"/>
    </location>
</feature>
<evidence type="ECO:0000313" key="2">
    <source>
        <dbReference type="EnsemblPlants" id="Zm00001eb225140_P001"/>
    </source>
</evidence>
<dbReference type="AlphaFoldDB" id="A0A804PC50"/>
<proteinExistence type="predicted"/>
<feature type="compositionally biased region" description="Basic and acidic residues" evidence="1">
    <location>
        <begin position="56"/>
        <end position="67"/>
    </location>
</feature>
<feature type="compositionally biased region" description="Basic and acidic residues" evidence="1">
    <location>
        <begin position="195"/>
        <end position="210"/>
    </location>
</feature>
<evidence type="ECO:0000313" key="3">
    <source>
        <dbReference type="Proteomes" id="UP000007305"/>
    </source>
</evidence>
<evidence type="ECO:0000256" key="1">
    <source>
        <dbReference type="SAM" id="MobiDB-lite"/>
    </source>
</evidence>
<reference evidence="2" key="2">
    <citation type="submission" date="2019-07" db="EMBL/GenBank/DDBJ databases">
        <authorList>
            <person name="Seetharam A."/>
            <person name="Woodhouse M."/>
            <person name="Cannon E."/>
        </authorList>
    </citation>
    <scope>NUCLEOTIDE SEQUENCE [LARGE SCALE GENOMIC DNA]</scope>
    <source>
        <strain evidence="2">cv. B73</strain>
    </source>
</reference>
<dbReference type="Proteomes" id="UP000007305">
    <property type="component" value="Chromosome 5"/>
</dbReference>
<feature type="compositionally biased region" description="Basic and acidic residues" evidence="1">
    <location>
        <begin position="74"/>
        <end position="106"/>
    </location>
</feature>
<dbReference type="EnsemblPlants" id="Zm00001eb225140_T001">
    <property type="protein sequence ID" value="Zm00001eb225140_P001"/>
    <property type="gene ID" value="Zm00001eb225140"/>
</dbReference>
<keyword evidence="3" id="KW-1185">Reference proteome</keyword>
<protein>
    <submittedName>
        <fullName evidence="2">Uncharacterized protein</fullName>
    </submittedName>
</protein>
<dbReference type="Gramene" id="Zm00001eb225140_T001">
    <property type="protein sequence ID" value="Zm00001eb225140_P001"/>
    <property type="gene ID" value="Zm00001eb225140"/>
</dbReference>
<sequence length="210" mass="22846">MIANRKSTTGQDAIGKLSKSDDLTAAATVSRIPNSTLTLRSASAAVGQDSSGRSPSRGDRGRTERAAMGDGQGEQEKGNEGAHWKLGPRHREPAMEVGELRTEANRETGAMGELHSRRACTRRETERAGELEREERVPSVSRGISALDSRRSRGQVESREGRAMEMGGRARRPWNALGHGKDSTRGDVVLVADEQEGRDTRESRSNELRG</sequence>
<reference evidence="3" key="1">
    <citation type="journal article" date="2009" name="Science">
        <title>The B73 maize genome: complexity, diversity, and dynamics.</title>
        <authorList>
            <person name="Schnable P.S."/>
            <person name="Ware D."/>
            <person name="Fulton R.S."/>
            <person name="Stein J.C."/>
            <person name="Wei F."/>
            <person name="Pasternak S."/>
            <person name="Liang C."/>
            <person name="Zhang J."/>
            <person name="Fulton L."/>
            <person name="Graves T.A."/>
            <person name="Minx P."/>
            <person name="Reily A.D."/>
            <person name="Courtney L."/>
            <person name="Kruchowski S.S."/>
            <person name="Tomlinson C."/>
            <person name="Strong C."/>
            <person name="Delehaunty K."/>
            <person name="Fronick C."/>
            <person name="Courtney B."/>
            <person name="Rock S.M."/>
            <person name="Belter E."/>
            <person name="Du F."/>
            <person name="Kim K."/>
            <person name="Abbott R.M."/>
            <person name="Cotton M."/>
            <person name="Levy A."/>
            <person name="Marchetto P."/>
            <person name="Ochoa K."/>
            <person name="Jackson S.M."/>
            <person name="Gillam B."/>
            <person name="Chen W."/>
            <person name="Yan L."/>
            <person name="Higginbotham J."/>
            <person name="Cardenas M."/>
            <person name="Waligorski J."/>
            <person name="Applebaum E."/>
            <person name="Phelps L."/>
            <person name="Falcone J."/>
            <person name="Kanchi K."/>
            <person name="Thane T."/>
            <person name="Scimone A."/>
            <person name="Thane N."/>
            <person name="Henke J."/>
            <person name="Wang T."/>
            <person name="Ruppert J."/>
            <person name="Shah N."/>
            <person name="Rotter K."/>
            <person name="Hodges J."/>
            <person name="Ingenthron E."/>
            <person name="Cordes M."/>
            <person name="Kohlberg S."/>
            <person name="Sgro J."/>
            <person name="Delgado B."/>
            <person name="Mead K."/>
            <person name="Chinwalla A."/>
            <person name="Leonard S."/>
            <person name="Crouse K."/>
            <person name="Collura K."/>
            <person name="Kudrna D."/>
            <person name="Currie J."/>
            <person name="He R."/>
            <person name="Angelova A."/>
            <person name="Rajasekar S."/>
            <person name="Mueller T."/>
            <person name="Lomeli R."/>
            <person name="Scara G."/>
            <person name="Ko A."/>
            <person name="Delaney K."/>
            <person name="Wissotski M."/>
            <person name="Lopez G."/>
            <person name="Campos D."/>
            <person name="Braidotti M."/>
            <person name="Ashley E."/>
            <person name="Golser W."/>
            <person name="Kim H."/>
            <person name="Lee S."/>
            <person name="Lin J."/>
            <person name="Dujmic Z."/>
            <person name="Kim W."/>
            <person name="Talag J."/>
            <person name="Zuccolo A."/>
            <person name="Fan C."/>
            <person name="Sebastian A."/>
            <person name="Kramer M."/>
            <person name="Spiegel L."/>
            <person name="Nascimento L."/>
            <person name="Zutavern T."/>
            <person name="Miller B."/>
            <person name="Ambroise C."/>
            <person name="Muller S."/>
            <person name="Spooner W."/>
            <person name="Narechania A."/>
            <person name="Ren L."/>
            <person name="Wei S."/>
            <person name="Kumari S."/>
            <person name="Faga B."/>
            <person name="Levy M.J."/>
            <person name="McMahan L."/>
            <person name="Van Buren P."/>
            <person name="Vaughn M.W."/>
            <person name="Ying K."/>
            <person name="Yeh C.-T."/>
            <person name="Emrich S.J."/>
            <person name="Jia Y."/>
            <person name="Kalyanaraman A."/>
            <person name="Hsia A.-P."/>
            <person name="Barbazuk W.B."/>
            <person name="Baucom R.S."/>
            <person name="Brutnell T.P."/>
            <person name="Carpita N.C."/>
            <person name="Chaparro C."/>
            <person name="Chia J.-M."/>
            <person name="Deragon J.-M."/>
            <person name="Estill J.C."/>
            <person name="Fu Y."/>
            <person name="Jeddeloh J.A."/>
            <person name="Han Y."/>
            <person name="Lee H."/>
            <person name="Li P."/>
            <person name="Lisch D.R."/>
            <person name="Liu S."/>
            <person name="Liu Z."/>
            <person name="Nagel D.H."/>
            <person name="McCann M.C."/>
            <person name="SanMiguel P."/>
            <person name="Myers A.M."/>
            <person name="Nettleton D."/>
            <person name="Nguyen J."/>
            <person name="Penning B.W."/>
            <person name="Ponnala L."/>
            <person name="Schneider K.L."/>
            <person name="Schwartz D.C."/>
            <person name="Sharma A."/>
            <person name="Soderlund C."/>
            <person name="Springer N.M."/>
            <person name="Sun Q."/>
            <person name="Wang H."/>
            <person name="Waterman M."/>
            <person name="Westerman R."/>
            <person name="Wolfgruber T.K."/>
            <person name="Yang L."/>
            <person name="Yu Y."/>
            <person name="Zhang L."/>
            <person name="Zhou S."/>
            <person name="Zhu Q."/>
            <person name="Bennetzen J.L."/>
            <person name="Dawe R.K."/>
            <person name="Jiang J."/>
            <person name="Jiang N."/>
            <person name="Presting G.G."/>
            <person name="Wessler S.R."/>
            <person name="Aluru S."/>
            <person name="Martienssen R.A."/>
            <person name="Clifton S.W."/>
            <person name="McCombie W.R."/>
            <person name="Wing R.A."/>
            <person name="Wilson R.K."/>
        </authorList>
    </citation>
    <scope>NUCLEOTIDE SEQUENCE [LARGE SCALE GENOMIC DNA]</scope>
    <source>
        <strain evidence="3">cv. B73</strain>
    </source>
</reference>
<feature type="compositionally biased region" description="Basic and acidic residues" evidence="1">
    <location>
        <begin position="148"/>
        <end position="163"/>
    </location>
</feature>
<organism evidence="2 3">
    <name type="scientific">Zea mays</name>
    <name type="common">Maize</name>
    <dbReference type="NCBI Taxonomy" id="4577"/>
    <lineage>
        <taxon>Eukaryota</taxon>
        <taxon>Viridiplantae</taxon>
        <taxon>Streptophyta</taxon>
        <taxon>Embryophyta</taxon>
        <taxon>Tracheophyta</taxon>
        <taxon>Spermatophyta</taxon>
        <taxon>Magnoliopsida</taxon>
        <taxon>Liliopsida</taxon>
        <taxon>Poales</taxon>
        <taxon>Poaceae</taxon>
        <taxon>PACMAD clade</taxon>
        <taxon>Panicoideae</taxon>
        <taxon>Andropogonodae</taxon>
        <taxon>Andropogoneae</taxon>
        <taxon>Tripsacinae</taxon>
        <taxon>Zea</taxon>
    </lineage>
</organism>
<accession>A0A804PC50</accession>